<keyword evidence="3 5" id="KW-1133">Transmembrane helix</keyword>
<keyword evidence="4 5" id="KW-0472">Membrane</keyword>
<dbReference type="Pfam" id="PF13564">
    <property type="entry name" value="DoxX_2"/>
    <property type="match status" value="1"/>
</dbReference>
<dbReference type="GO" id="GO:0016020">
    <property type="term" value="C:membrane"/>
    <property type="evidence" value="ECO:0007669"/>
    <property type="project" value="UniProtKB-SubCell"/>
</dbReference>
<evidence type="ECO:0000313" key="6">
    <source>
        <dbReference type="EMBL" id="QMU96647.1"/>
    </source>
</evidence>
<dbReference type="InterPro" id="IPR032808">
    <property type="entry name" value="DoxX"/>
</dbReference>
<name>A0A7D8AKG3_9MICO</name>
<comment type="subcellular location">
    <subcellularLocation>
        <location evidence="1">Membrane</location>
        <topology evidence="1">Multi-pass membrane protein</topology>
    </subcellularLocation>
</comment>
<gene>
    <name evidence="6" type="ORF">FVO59_05030</name>
</gene>
<feature type="transmembrane region" description="Helical" evidence="5">
    <location>
        <begin position="6"/>
        <end position="28"/>
    </location>
</feature>
<evidence type="ECO:0000313" key="7">
    <source>
        <dbReference type="Proteomes" id="UP000515708"/>
    </source>
</evidence>
<dbReference type="RefSeq" id="WP_182255289.1">
    <property type="nucleotide sequence ID" value="NZ_CP043732.1"/>
</dbReference>
<dbReference type="EMBL" id="CP043732">
    <property type="protein sequence ID" value="QMU96647.1"/>
    <property type="molecule type" value="Genomic_DNA"/>
</dbReference>
<proteinExistence type="predicted"/>
<protein>
    <submittedName>
        <fullName evidence="6">DoxX family protein</fullName>
    </submittedName>
</protein>
<feature type="transmembrane region" description="Helical" evidence="5">
    <location>
        <begin position="100"/>
        <end position="119"/>
    </location>
</feature>
<dbReference type="Proteomes" id="UP000515708">
    <property type="component" value="Chromosome"/>
</dbReference>
<sequence length="121" mass="12643">MILLTVLTWVLSGFLALAFLMAGSMKILKPHGGDRPMPTLDDYSDSQVRLIGAAEVLGAVGVIIPVLIGVAPILTPIAAIGLALIQFLAIFAHRKHGEPFVPNIVLMLVGLAVAALRLAGV</sequence>
<evidence type="ECO:0000256" key="5">
    <source>
        <dbReference type="SAM" id="Phobius"/>
    </source>
</evidence>
<organism evidence="6 7">
    <name type="scientific">Microbacterium esteraromaticum</name>
    <dbReference type="NCBI Taxonomy" id="57043"/>
    <lineage>
        <taxon>Bacteria</taxon>
        <taxon>Bacillati</taxon>
        <taxon>Actinomycetota</taxon>
        <taxon>Actinomycetes</taxon>
        <taxon>Micrococcales</taxon>
        <taxon>Microbacteriaceae</taxon>
        <taxon>Microbacterium</taxon>
    </lineage>
</organism>
<keyword evidence="2 5" id="KW-0812">Transmembrane</keyword>
<evidence type="ECO:0000256" key="1">
    <source>
        <dbReference type="ARBA" id="ARBA00004141"/>
    </source>
</evidence>
<evidence type="ECO:0000256" key="2">
    <source>
        <dbReference type="ARBA" id="ARBA00022692"/>
    </source>
</evidence>
<accession>A0A7D8AKG3</accession>
<evidence type="ECO:0000256" key="4">
    <source>
        <dbReference type="ARBA" id="ARBA00023136"/>
    </source>
</evidence>
<dbReference type="AlphaFoldDB" id="A0A7D8AKG3"/>
<reference evidence="6 7" key="1">
    <citation type="journal article" date="2020" name="Front. Microbiol.">
        <title>Design of Bacterial Strain-Specific qPCR Assays Using NGS Data and Publicly Available Resources and Its Application to Track Biocontrol Strains.</title>
        <authorList>
            <person name="Hernandez I."/>
            <person name="Sant C."/>
            <person name="Martinez R."/>
            <person name="Fernandez C."/>
        </authorList>
    </citation>
    <scope>NUCLEOTIDE SEQUENCE [LARGE SCALE GENOMIC DNA]</scope>
    <source>
        <strain evidence="6 7">B24</strain>
    </source>
</reference>
<evidence type="ECO:0000256" key="3">
    <source>
        <dbReference type="ARBA" id="ARBA00022989"/>
    </source>
</evidence>